<evidence type="ECO:0000313" key="1">
    <source>
        <dbReference type="EMBL" id="TGC40689.1"/>
    </source>
</evidence>
<comment type="caution">
    <text evidence="1">The sequence shown here is derived from an EMBL/GenBank/DDBJ whole genome shotgun (WGS) entry which is preliminary data.</text>
</comment>
<dbReference type="Proteomes" id="UP000297783">
    <property type="component" value="Unassembled WGS sequence"/>
</dbReference>
<accession>A0A3U6BTC5</accession>
<organism evidence="1 3">
    <name type="scientific">Salmonella enterica I</name>
    <dbReference type="NCBI Taxonomy" id="59201"/>
    <lineage>
        <taxon>Bacteria</taxon>
        <taxon>Pseudomonadati</taxon>
        <taxon>Pseudomonadota</taxon>
        <taxon>Gammaproteobacteria</taxon>
        <taxon>Enterobacterales</taxon>
        <taxon>Enterobacteriaceae</taxon>
        <taxon>Salmonella</taxon>
    </lineage>
</organism>
<dbReference type="Proteomes" id="UP000298415">
    <property type="component" value="Unassembled WGS sequence"/>
</dbReference>
<proteinExistence type="predicted"/>
<dbReference type="AlphaFoldDB" id="A0A3U6BTC5"/>
<evidence type="ECO:0000313" key="3">
    <source>
        <dbReference type="Proteomes" id="UP000297783"/>
    </source>
</evidence>
<dbReference type="EMBL" id="PYKE01000070">
    <property type="protein sequence ID" value="TGD01420.1"/>
    <property type="molecule type" value="Genomic_DNA"/>
</dbReference>
<sequence>MRNKSMRKACIELMAGTNAACLVAGELGTGRCLYLVVVMEDIFGKPTTEQWLKSLRLCEAKAAELKYEVARIRGKSLAGL</sequence>
<evidence type="ECO:0000313" key="2">
    <source>
        <dbReference type="EMBL" id="TGD01420.1"/>
    </source>
</evidence>
<name>A0A3U6BTC5_SALET</name>
<gene>
    <name evidence="1" type="ORF">C9E93_05295</name>
    <name evidence="2" type="ORF">C9F05_04575</name>
</gene>
<evidence type="ECO:0000313" key="4">
    <source>
        <dbReference type="Proteomes" id="UP000298415"/>
    </source>
</evidence>
<reference evidence="3 4" key="1">
    <citation type="submission" date="2018-03" db="EMBL/GenBank/DDBJ databases">
        <title>Non-Typhoidal Salmonella genome sequencing and assembly.</title>
        <authorList>
            <person name="Matchawe C."/>
        </authorList>
    </citation>
    <scope>NUCLEOTIDE SEQUENCE [LARGE SCALE GENOMIC DNA]</scope>
    <source>
        <strain evidence="2 4">32evb</strain>
        <strain evidence="1 3">98se</strain>
    </source>
</reference>
<dbReference type="EMBL" id="PYJV01000034">
    <property type="protein sequence ID" value="TGC40689.1"/>
    <property type="molecule type" value="Genomic_DNA"/>
</dbReference>
<protein>
    <submittedName>
        <fullName evidence="1">Uncharacterized protein</fullName>
    </submittedName>
</protein>